<evidence type="ECO:0000259" key="2">
    <source>
        <dbReference type="Pfam" id="PF25442"/>
    </source>
</evidence>
<name>A0A3Q3D988_HIPCM</name>
<dbReference type="GeneTree" id="ENSGT00940000158929"/>
<reference evidence="3" key="2">
    <citation type="submission" date="2025-09" db="UniProtKB">
        <authorList>
            <consortium name="Ensembl"/>
        </authorList>
    </citation>
    <scope>IDENTIFICATION</scope>
</reference>
<organism evidence="3 4">
    <name type="scientific">Hippocampus comes</name>
    <name type="common">Tiger tail seahorse</name>
    <dbReference type="NCBI Taxonomy" id="109280"/>
    <lineage>
        <taxon>Eukaryota</taxon>
        <taxon>Metazoa</taxon>
        <taxon>Chordata</taxon>
        <taxon>Craniata</taxon>
        <taxon>Vertebrata</taxon>
        <taxon>Euteleostomi</taxon>
        <taxon>Actinopterygii</taxon>
        <taxon>Neopterygii</taxon>
        <taxon>Teleostei</taxon>
        <taxon>Neoteleostei</taxon>
        <taxon>Acanthomorphata</taxon>
        <taxon>Syngnathiaria</taxon>
        <taxon>Syngnathiformes</taxon>
        <taxon>Syngnathoidei</taxon>
        <taxon>Syngnathidae</taxon>
        <taxon>Hippocampus</taxon>
    </lineage>
</organism>
<accession>A0A3Q3D988</accession>
<dbReference type="AlphaFoldDB" id="A0A3Q3D988"/>
<feature type="domain" description="RHG40/28/18 C-terminal ubiquitin-like" evidence="2">
    <location>
        <begin position="158"/>
        <end position="191"/>
    </location>
</feature>
<dbReference type="Proteomes" id="UP000264820">
    <property type="component" value="Unplaced"/>
</dbReference>
<proteinExistence type="predicted"/>
<dbReference type="STRING" id="109280.ENSHCOP00000006339"/>
<dbReference type="Pfam" id="PF25442">
    <property type="entry name" value="Ubiquitin_RHG40_C"/>
    <property type="match status" value="1"/>
</dbReference>
<protein>
    <recommendedName>
        <fullName evidence="2">RHG40/28/18 C-terminal ubiquitin-like domain-containing protein</fullName>
    </recommendedName>
</protein>
<dbReference type="Ensembl" id="ENSHCOT00000003839.1">
    <property type="protein sequence ID" value="ENSHCOP00000006339.1"/>
    <property type="gene ID" value="ENSHCOG00000008124.1"/>
</dbReference>
<reference evidence="3" key="1">
    <citation type="submission" date="2025-08" db="UniProtKB">
        <authorList>
            <consortium name="Ensembl"/>
        </authorList>
    </citation>
    <scope>IDENTIFICATION</scope>
</reference>
<keyword evidence="4" id="KW-1185">Reference proteome</keyword>
<evidence type="ECO:0000313" key="4">
    <source>
        <dbReference type="Proteomes" id="UP000264820"/>
    </source>
</evidence>
<evidence type="ECO:0000256" key="1">
    <source>
        <dbReference type="SAM" id="MobiDB-lite"/>
    </source>
</evidence>
<dbReference type="InterPro" id="IPR057323">
    <property type="entry name" value="RHG40/28/18_ubiquitin"/>
</dbReference>
<sequence length="211" mass="23595">MSPTAPSCTRVNVCVFVSFACPWQGATRADDLSSDDMKRPGFVCHIELSTFLLALGVRSKRTRPRRTRNGGAPPRSSPRLVVLLSQLRRMNQASNPKPGLLLRARTDKNKKQVSGSLCEGIFKVHAPLRSKASVAIQLDRRVTAKDVTARFSCDNSLSNFGGNIGERRLRPDCLPLDVYHANPGCHWLVKPRGDDRRRRRRPSHVDQRLCS</sequence>
<evidence type="ECO:0000313" key="3">
    <source>
        <dbReference type="Ensembl" id="ENSHCOP00000006339.1"/>
    </source>
</evidence>
<feature type="region of interest" description="Disordered" evidence="1">
    <location>
        <begin position="192"/>
        <end position="211"/>
    </location>
</feature>